<organism evidence="1">
    <name type="scientific">marine metagenome</name>
    <dbReference type="NCBI Taxonomy" id="408172"/>
    <lineage>
        <taxon>unclassified sequences</taxon>
        <taxon>metagenomes</taxon>
        <taxon>ecological metagenomes</taxon>
    </lineage>
</organism>
<evidence type="ECO:0000313" key="1">
    <source>
        <dbReference type="EMBL" id="SVD07376.1"/>
    </source>
</evidence>
<sequence>MEHYAIGVSTLDVTPPVGIFLAGYAGRNEPSDGVYHPLRAVCVALEDGGEPSLLISIEWLGFYDRTVEARERITA</sequence>
<name>A0A382SBY4_9ZZZZ</name>
<reference evidence="1" key="1">
    <citation type="submission" date="2018-05" db="EMBL/GenBank/DDBJ databases">
        <authorList>
            <person name="Lanie J.A."/>
            <person name="Ng W.-L."/>
            <person name="Kazmierczak K.M."/>
            <person name="Andrzejewski T.M."/>
            <person name="Davidsen T.M."/>
            <person name="Wayne K.J."/>
            <person name="Tettelin H."/>
            <person name="Glass J.I."/>
            <person name="Rusch D."/>
            <person name="Podicherti R."/>
            <person name="Tsui H.-C.T."/>
            <person name="Winkler M.E."/>
        </authorList>
    </citation>
    <scope>NUCLEOTIDE SEQUENCE</scope>
</reference>
<protein>
    <submittedName>
        <fullName evidence="1">Uncharacterized protein</fullName>
    </submittedName>
</protein>
<gene>
    <name evidence="1" type="ORF">METZ01_LOCUS360230</name>
</gene>
<proteinExistence type="predicted"/>
<dbReference type="AlphaFoldDB" id="A0A382SBY4"/>
<dbReference type="EMBL" id="UINC01127934">
    <property type="protein sequence ID" value="SVD07376.1"/>
    <property type="molecule type" value="Genomic_DNA"/>
</dbReference>
<accession>A0A382SBY4</accession>
<feature type="non-terminal residue" evidence="1">
    <location>
        <position position="75"/>
    </location>
</feature>